<proteinExistence type="predicted"/>
<evidence type="ECO:0008006" key="3">
    <source>
        <dbReference type="Google" id="ProtNLM"/>
    </source>
</evidence>
<dbReference type="InterPro" id="IPR008983">
    <property type="entry name" value="Tumour_necrosis_fac-like_dom"/>
</dbReference>
<dbReference type="EMBL" id="RXMA01000018">
    <property type="protein sequence ID" value="RTR17590.1"/>
    <property type="molecule type" value="Genomic_DNA"/>
</dbReference>
<comment type="caution">
    <text evidence="1">The sequence shown here is derived from an EMBL/GenBank/DDBJ whole genome shotgun (WGS) entry which is preliminary data.</text>
</comment>
<name>A0A431VDT1_9PROT</name>
<accession>A0A431VDT1</accession>
<dbReference type="RefSeq" id="WP_126617801.1">
    <property type="nucleotide sequence ID" value="NZ_JBHUCY010000025.1"/>
</dbReference>
<organism evidence="1 2">
    <name type="scientific">Azospirillum griseum</name>
    <dbReference type="NCBI Taxonomy" id="2496639"/>
    <lineage>
        <taxon>Bacteria</taxon>
        <taxon>Pseudomonadati</taxon>
        <taxon>Pseudomonadota</taxon>
        <taxon>Alphaproteobacteria</taxon>
        <taxon>Rhodospirillales</taxon>
        <taxon>Azospirillaceae</taxon>
        <taxon>Azospirillum</taxon>
    </lineage>
</organism>
<dbReference type="Proteomes" id="UP000277007">
    <property type="component" value="Unassembled WGS sequence"/>
</dbReference>
<protein>
    <recommendedName>
        <fullName evidence="3">C1q domain-containing protein</fullName>
    </recommendedName>
</protein>
<dbReference type="SUPFAM" id="SSF49842">
    <property type="entry name" value="TNF-like"/>
    <property type="match status" value="1"/>
</dbReference>
<dbReference type="OrthoDB" id="7302000at2"/>
<dbReference type="AlphaFoldDB" id="A0A431VDT1"/>
<evidence type="ECO:0000313" key="1">
    <source>
        <dbReference type="EMBL" id="RTR17590.1"/>
    </source>
</evidence>
<reference evidence="1 2" key="1">
    <citation type="submission" date="2018-12" db="EMBL/GenBank/DDBJ databases">
        <authorList>
            <person name="Yang Y."/>
        </authorList>
    </citation>
    <scope>NUCLEOTIDE SEQUENCE [LARGE SCALE GENOMIC DNA]</scope>
    <source>
        <strain evidence="1 2">L-25-5w-1</strain>
    </source>
</reference>
<evidence type="ECO:0000313" key="2">
    <source>
        <dbReference type="Proteomes" id="UP000277007"/>
    </source>
</evidence>
<dbReference type="Gene3D" id="2.60.120.40">
    <property type="match status" value="1"/>
</dbReference>
<keyword evidence="2" id="KW-1185">Reference proteome</keyword>
<sequence length="278" mass="29400">MPVQTFNPSDLPQSTTNWAVAQRVVGPFAPHAQTTPNMTIIVDAGYLLNGTTLTEVNPQTVGPFTATPSQRVDRVVVDRATGVASIVVGTDGGVTPPALPAGKLPVARVHLLNTLSFITNAAISDERALSDLTTSSLANEVFCRITLNGVDQTGVPNSTATRVNLTTADFNVGGAFDTTTYRFKPTVGGYFIIAAQVNIVNTGSGVNIGASIYKNGSAQSWNFVAPARTSNYPVQVNDIVQMNGTTDYVELYCSQDNGSARSISGAKHDTWFSASRLR</sequence>
<gene>
    <name evidence="1" type="ORF">EJ903_17440</name>
</gene>